<accession>A0A7G5H3P1</accession>
<evidence type="ECO:0000313" key="3">
    <source>
        <dbReference type="Proteomes" id="UP000515369"/>
    </source>
</evidence>
<evidence type="ECO:0000313" key="2">
    <source>
        <dbReference type="EMBL" id="QMW05733.1"/>
    </source>
</evidence>
<dbReference type="AlphaFoldDB" id="A0A7G5H3P1"/>
<dbReference type="EMBL" id="CP059732">
    <property type="protein sequence ID" value="QMW05733.1"/>
    <property type="molecule type" value="Genomic_DNA"/>
</dbReference>
<gene>
    <name evidence="2" type="ORF">H3H32_12995</name>
</gene>
<evidence type="ECO:0000259" key="1">
    <source>
        <dbReference type="SMART" id="SM00953"/>
    </source>
</evidence>
<dbReference type="Pfam" id="PF08808">
    <property type="entry name" value="RES"/>
    <property type="match status" value="1"/>
</dbReference>
<sequence>MELFRVTRQIYANDLSGNGAAVYGGRWNEVGKPALYTTSSRSLAILETLVHLRQSQPPTDYRVLVLYVPDHIPAVNSGQLLENWQIDEAYTQQVGSKWLASNDSLLLRVPSVIVRSEYNYLLNPAHVFFADVKLIAVESIEFDPRFFQKLS</sequence>
<organism evidence="2 3">
    <name type="scientific">Spirosoma foliorum</name>
    <dbReference type="NCBI Taxonomy" id="2710596"/>
    <lineage>
        <taxon>Bacteria</taxon>
        <taxon>Pseudomonadati</taxon>
        <taxon>Bacteroidota</taxon>
        <taxon>Cytophagia</taxon>
        <taxon>Cytophagales</taxon>
        <taxon>Cytophagaceae</taxon>
        <taxon>Spirosoma</taxon>
    </lineage>
</organism>
<dbReference type="RefSeq" id="WP_182463112.1">
    <property type="nucleotide sequence ID" value="NZ_CP059732.1"/>
</dbReference>
<dbReference type="SMART" id="SM00953">
    <property type="entry name" value="RES"/>
    <property type="match status" value="1"/>
</dbReference>
<dbReference type="Proteomes" id="UP000515369">
    <property type="component" value="Chromosome"/>
</dbReference>
<dbReference type="InterPro" id="IPR014914">
    <property type="entry name" value="RES_dom"/>
</dbReference>
<proteinExistence type="predicted"/>
<reference evidence="2 3" key="1">
    <citation type="submission" date="2020-07" db="EMBL/GenBank/DDBJ databases">
        <title>Spirosoma foliorum sp. nov., isolated from the leaves on the Nejang mountain Korea, Republic of.</title>
        <authorList>
            <person name="Ho H."/>
            <person name="Lee Y.-J."/>
            <person name="Nurcahyanto D.-A."/>
            <person name="Kim S.-G."/>
        </authorList>
    </citation>
    <scope>NUCLEOTIDE SEQUENCE [LARGE SCALE GENOMIC DNA]</scope>
    <source>
        <strain evidence="2 3">PL0136</strain>
    </source>
</reference>
<feature type="domain" description="RES" evidence="1">
    <location>
        <begin position="14"/>
        <end position="135"/>
    </location>
</feature>
<dbReference type="KEGG" id="sfol:H3H32_12995"/>
<keyword evidence="3" id="KW-1185">Reference proteome</keyword>
<name>A0A7G5H3P1_9BACT</name>
<protein>
    <submittedName>
        <fullName evidence="2">RES family NAD+ phosphorylase</fullName>
    </submittedName>
</protein>